<sequence>MTSNVGTIDRILRAALGAFLLYLAFFSDAALFAQPVFKYGAAVIGVIMLATAAFRMCPLYSIFGVKTCRMS</sequence>
<dbReference type="KEGG" id="paro:CUV01_16195"/>
<keyword evidence="1" id="KW-0472">Membrane</keyword>
<dbReference type="Pfam" id="PF11127">
    <property type="entry name" value="YgaP-like_TM"/>
    <property type="match status" value="1"/>
</dbReference>
<dbReference type="OrthoDB" id="9804804at2"/>
<keyword evidence="1" id="KW-0812">Transmembrane</keyword>
<evidence type="ECO:0000259" key="2">
    <source>
        <dbReference type="Pfam" id="PF11127"/>
    </source>
</evidence>
<evidence type="ECO:0000313" key="4">
    <source>
        <dbReference type="Proteomes" id="UP000233742"/>
    </source>
</evidence>
<feature type="domain" description="Inner membrane protein YgaP-like transmembrane" evidence="2">
    <location>
        <begin position="1"/>
        <end position="70"/>
    </location>
</feature>
<evidence type="ECO:0000313" key="3">
    <source>
        <dbReference type="EMBL" id="AUH34720.1"/>
    </source>
</evidence>
<dbReference type="RefSeq" id="WP_101461380.1">
    <property type="nucleotide sequence ID" value="NZ_CP025408.1"/>
</dbReference>
<proteinExistence type="predicted"/>
<dbReference type="InterPro" id="IPR021309">
    <property type="entry name" value="YgaP-like_TM"/>
</dbReference>
<dbReference type="EMBL" id="CP025408">
    <property type="protein sequence ID" value="AUH34720.1"/>
    <property type="molecule type" value="Genomic_DNA"/>
</dbReference>
<gene>
    <name evidence="3" type="ORF">CUV01_16195</name>
</gene>
<organism evidence="3 4">
    <name type="scientific">Paracoccus tegillarcae</name>
    <dbReference type="NCBI Taxonomy" id="1529068"/>
    <lineage>
        <taxon>Bacteria</taxon>
        <taxon>Pseudomonadati</taxon>
        <taxon>Pseudomonadota</taxon>
        <taxon>Alphaproteobacteria</taxon>
        <taxon>Rhodobacterales</taxon>
        <taxon>Paracoccaceae</taxon>
        <taxon>Paracoccus</taxon>
    </lineage>
</organism>
<feature type="transmembrane region" description="Helical" evidence="1">
    <location>
        <begin position="12"/>
        <end position="33"/>
    </location>
</feature>
<keyword evidence="4" id="KW-1185">Reference proteome</keyword>
<name>A0A2K9EIC1_9RHOB</name>
<reference evidence="3 4" key="1">
    <citation type="submission" date="2017-12" db="EMBL/GenBank/DDBJ databases">
        <authorList>
            <person name="Hurst M.R.H."/>
        </authorList>
    </citation>
    <scope>NUCLEOTIDE SEQUENCE [LARGE SCALE GENOMIC DNA]</scope>
    <source>
        <strain evidence="3 4">BM15</strain>
    </source>
</reference>
<keyword evidence="1" id="KW-1133">Transmembrane helix</keyword>
<dbReference type="Proteomes" id="UP000233742">
    <property type="component" value="Chromosome"/>
</dbReference>
<evidence type="ECO:0000256" key="1">
    <source>
        <dbReference type="SAM" id="Phobius"/>
    </source>
</evidence>
<protein>
    <submittedName>
        <fullName evidence="3">DUF2892 domain-containing protein</fullName>
    </submittedName>
</protein>
<dbReference type="AlphaFoldDB" id="A0A2K9EIC1"/>
<accession>A0A2K9EIC1</accession>
<feature type="transmembrane region" description="Helical" evidence="1">
    <location>
        <begin position="39"/>
        <end position="63"/>
    </location>
</feature>